<name>A0AAE0ZL78_9GAST</name>
<dbReference type="EMBL" id="JAWDGP010003764">
    <property type="protein sequence ID" value="KAK3771202.1"/>
    <property type="molecule type" value="Genomic_DNA"/>
</dbReference>
<feature type="compositionally biased region" description="Low complexity" evidence="1">
    <location>
        <begin position="370"/>
        <end position="385"/>
    </location>
</feature>
<feature type="compositionally biased region" description="Low complexity" evidence="1">
    <location>
        <begin position="691"/>
        <end position="718"/>
    </location>
</feature>
<feature type="compositionally biased region" description="Low complexity" evidence="1">
    <location>
        <begin position="755"/>
        <end position="764"/>
    </location>
</feature>
<evidence type="ECO:0000313" key="2">
    <source>
        <dbReference type="EMBL" id="KAK3771202.1"/>
    </source>
</evidence>
<dbReference type="AlphaFoldDB" id="A0AAE0ZL78"/>
<reference evidence="2" key="1">
    <citation type="journal article" date="2023" name="G3 (Bethesda)">
        <title>A reference genome for the long-term kleptoplast-retaining sea slug Elysia crispata morphotype clarki.</title>
        <authorList>
            <person name="Eastman K.E."/>
            <person name="Pendleton A.L."/>
            <person name="Shaikh M.A."/>
            <person name="Suttiyut T."/>
            <person name="Ogas R."/>
            <person name="Tomko P."/>
            <person name="Gavelis G."/>
            <person name="Widhalm J.R."/>
            <person name="Wisecaver J.H."/>
        </authorList>
    </citation>
    <scope>NUCLEOTIDE SEQUENCE</scope>
    <source>
        <strain evidence="2">ECLA1</strain>
    </source>
</reference>
<feature type="compositionally biased region" description="Low complexity" evidence="1">
    <location>
        <begin position="97"/>
        <end position="157"/>
    </location>
</feature>
<feature type="region of interest" description="Disordered" evidence="1">
    <location>
        <begin position="85"/>
        <end position="346"/>
    </location>
</feature>
<organism evidence="2 3">
    <name type="scientific">Elysia crispata</name>
    <name type="common">lettuce slug</name>
    <dbReference type="NCBI Taxonomy" id="231223"/>
    <lineage>
        <taxon>Eukaryota</taxon>
        <taxon>Metazoa</taxon>
        <taxon>Spiralia</taxon>
        <taxon>Lophotrochozoa</taxon>
        <taxon>Mollusca</taxon>
        <taxon>Gastropoda</taxon>
        <taxon>Heterobranchia</taxon>
        <taxon>Euthyneura</taxon>
        <taxon>Panpulmonata</taxon>
        <taxon>Sacoglossa</taxon>
        <taxon>Placobranchoidea</taxon>
        <taxon>Plakobranchidae</taxon>
        <taxon>Elysia</taxon>
    </lineage>
</organism>
<feature type="region of interest" description="Disordered" evidence="1">
    <location>
        <begin position="596"/>
        <end position="765"/>
    </location>
</feature>
<feature type="compositionally biased region" description="Low complexity" evidence="1">
    <location>
        <begin position="300"/>
        <end position="340"/>
    </location>
</feature>
<keyword evidence="3" id="KW-1185">Reference proteome</keyword>
<feature type="compositionally biased region" description="Low complexity" evidence="1">
    <location>
        <begin position="203"/>
        <end position="226"/>
    </location>
</feature>
<feature type="compositionally biased region" description="Polar residues" evidence="1">
    <location>
        <begin position="478"/>
        <end position="489"/>
    </location>
</feature>
<evidence type="ECO:0000313" key="3">
    <source>
        <dbReference type="Proteomes" id="UP001283361"/>
    </source>
</evidence>
<gene>
    <name evidence="2" type="ORF">RRG08_053349</name>
</gene>
<dbReference type="Proteomes" id="UP001283361">
    <property type="component" value="Unassembled WGS sequence"/>
</dbReference>
<feature type="compositionally biased region" description="Basic and acidic residues" evidence="1">
    <location>
        <begin position="598"/>
        <end position="609"/>
    </location>
</feature>
<feature type="region of interest" description="Disordered" evidence="1">
    <location>
        <begin position="363"/>
        <end position="390"/>
    </location>
</feature>
<feature type="compositionally biased region" description="Low complexity" evidence="1">
    <location>
        <begin position="633"/>
        <end position="645"/>
    </location>
</feature>
<sequence length="932" mass="103424">MDSNTGNGVCFARLMEIKRVPDCDGEDPRFPDNGKVEFVFGPSSDVLVSVSGFKSDVTVPVDDNEESLARSDSYENFNQAVDALTLSNRPNGNQSKPVRVVTSQPSVTSPTSPVAYSSPSRLQQYPYQHQPHHYQQPPPSQQQQQQQQQPQHQQPPHAYTPQTSGYRTSPQPPPYSSLSPRTGSGVPGGGTGGVEHQSAPDGSLYAVSRRAAASSPGSRPYSRSGLASPPPTLVSPSSSTPMYQQQQQQQQQYQQQYPPQQQQPYQQHQPQQQQPPLTNGSVNSNNITPGQTASYNTHYNSSSVATTSNTNINNNVHHQVNHQQQLQQLQQQQHHQQQQHQSRKTVQTLEEKTQLDELLNDLLSPTEVRPSATSPSATSPNSNSNMLGASNKTVTTTTRTYTSYNTTDSHRNPDRVLIQRAEVSYKVPGQGEVKDHYTIAADPRDVLDTSGVAQSRQGAPKGVPTGAFSYLTGVQSSTNVHTSQSSQRSDVIEHEVTRSPAYRTQQASPPPPARPTYRPAEFEIPPPSKYSDSYSSPRSPPSQPQQYSSLDSDANAWLVAQQQKLKNFKEGRDVSGRTVQEKNLVNELKFAQNKYYTRRTDTEQEERSMMDQYGRQHHQQHLNGPVSPPQQFSSSYSSYVESSRSYGDRRPHGSNKPPPSPIMQRSMPPAQNAAPPAPIPARGSSREFMQRTRSNSSSSWQQQQQQQQQRSTLTRQQSDILYDRRDVEHIQPKSYGSTHSTPPLSPRAASPIGPTSTTTYTQYRTVHRDITDETRVAKKAAPPVQAAPPPPPQPQPPPPQQPPPTINHHYITEVFVHRTDLSDKTDSSSRLDELERNLEKASTLPQQKSSPPLQRKKAPSQQAPPAPKEPVMEEEIMPQKKANKVFQEAILRATHRALNTPHCLQYGGVLFTTSAFTLLPSRVTHSAAHAWL</sequence>
<feature type="compositionally biased region" description="Polar residues" evidence="1">
    <location>
        <begin position="277"/>
        <end position="299"/>
    </location>
</feature>
<proteinExistence type="predicted"/>
<protein>
    <submittedName>
        <fullName evidence="2">Uncharacterized protein</fullName>
    </submittedName>
</protein>
<feature type="region of interest" description="Disordered" evidence="1">
    <location>
        <begin position="777"/>
        <end position="807"/>
    </location>
</feature>
<feature type="region of interest" description="Disordered" evidence="1">
    <location>
        <begin position="838"/>
        <end position="871"/>
    </location>
</feature>
<feature type="compositionally biased region" description="Polar residues" evidence="1">
    <location>
        <begin position="85"/>
        <end position="96"/>
    </location>
</feature>
<feature type="compositionally biased region" description="Pro residues" evidence="1">
    <location>
        <begin position="785"/>
        <end position="805"/>
    </location>
</feature>
<feature type="compositionally biased region" description="Basic and acidic residues" evidence="1">
    <location>
        <begin position="721"/>
        <end position="731"/>
    </location>
</feature>
<feature type="region of interest" description="Disordered" evidence="1">
    <location>
        <begin position="478"/>
        <end position="550"/>
    </location>
</feature>
<evidence type="ECO:0000256" key="1">
    <source>
        <dbReference type="SAM" id="MobiDB-lite"/>
    </source>
</evidence>
<feature type="compositionally biased region" description="Polar residues" evidence="1">
    <location>
        <begin position="843"/>
        <end position="852"/>
    </location>
</feature>
<feature type="compositionally biased region" description="Low complexity" evidence="1">
    <location>
        <begin position="234"/>
        <end position="276"/>
    </location>
</feature>
<accession>A0AAE0ZL78</accession>
<comment type="caution">
    <text evidence="2">The sequence shown here is derived from an EMBL/GenBank/DDBJ whole genome shotgun (WGS) entry which is preliminary data.</text>
</comment>